<evidence type="ECO:0000256" key="1">
    <source>
        <dbReference type="ARBA" id="ARBA00006157"/>
    </source>
</evidence>
<dbReference type="SUPFAM" id="SSF47413">
    <property type="entry name" value="lambda repressor-like DNA-binding domains"/>
    <property type="match status" value="1"/>
</dbReference>
<keyword evidence="4" id="KW-0804">Transcription</keyword>
<name>A0A9X3UUR7_PASMD</name>
<dbReference type="Gene3D" id="1.10.260.40">
    <property type="entry name" value="lambda repressor-like DNA-binding domains"/>
    <property type="match status" value="1"/>
</dbReference>
<evidence type="ECO:0000259" key="5">
    <source>
        <dbReference type="Pfam" id="PF13693"/>
    </source>
</evidence>
<dbReference type="InterPro" id="IPR038722">
    <property type="entry name" value="Ner_HTH_dom"/>
</dbReference>
<dbReference type="AlphaFoldDB" id="A0A9X3UUR7"/>
<dbReference type="InterPro" id="IPR001387">
    <property type="entry name" value="Cro/C1-type_HTH"/>
</dbReference>
<dbReference type="RefSeq" id="WP_071523493.1">
    <property type="nucleotide sequence ID" value="NZ_CP015569.1"/>
</dbReference>
<protein>
    <submittedName>
        <fullName evidence="6">Helix-turn-helix domain-containing protein</fullName>
    </submittedName>
</protein>
<feature type="domain" description="Ner winged helix-turn-helix DNA-binding" evidence="5">
    <location>
        <begin position="13"/>
        <end position="81"/>
    </location>
</feature>
<gene>
    <name evidence="6" type="ORF">NM948_09950</name>
</gene>
<dbReference type="EMBL" id="JANJHC010000025">
    <property type="protein sequence ID" value="MDA5623859.1"/>
    <property type="molecule type" value="Genomic_DNA"/>
</dbReference>
<organism evidence="6 7">
    <name type="scientific">Pasteurella multocida</name>
    <dbReference type="NCBI Taxonomy" id="747"/>
    <lineage>
        <taxon>Bacteria</taxon>
        <taxon>Pseudomonadati</taxon>
        <taxon>Pseudomonadota</taxon>
        <taxon>Gammaproteobacteria</taxon>
        <taxon>Pasteurellales</taxon>
        <taxon>Pasteurellaceae</taxon>
        <taxon>Pasteurella</taxon>
    </lineage>
</organism>
<accession>A0A9X3UUR7</accession>
<evidence type="ECO:0000256" key="3">
    <source>
        <dbReference type="ARBA" id="ARBA00023125"/>
    </source>
</evidence>
<dbReference type="CDD" id="cd00093">
    <property type="entry name" value="HTH_XRE"/>
    <property type="match status" value="1"/>
</dbReference>
<evidence type="ECO:0000256" key="4">
    <source>
        <dbReference type="ARBA" id="ARBA00023163"/>
    </source>
</evidence>
<dbReference type="GO" id="GO:0003677">
    <property type="term" value="F:DNA binding"/>
    <property type="evidence" value="ECO:0007669"/>
    <property type="project" value="UniProtKB-KW"/>
</dbReference>
<keyword evidence="2" id="KW-0805">Transcription regulation</keyword>
<reference evidence="6" key="1">
    <citation type="submission" date="2022-07" db="EMBL/GenBank/DDBJ databases">
        <title>Genome-based characterization of novel serogroup A variants of Pasteurella multocida.</title>
        <authorList>
            <person name="Prajapati A."/>
            <person name="Yogisharadhya R."/>
            <person name="Mohanty N."/>
            <person name="Chanda M."/>
            <person name="Mendem S.K."/>
            <person name="Siddaramappa S."/>
            <person name="Shivachandra S.B."/>
        </authorList>
    </citation>
    <scope>NUCLEOTIDE SEQUENCE</scope>
    <source>
        <strain evidence="6">NIVEDIPm19</strain>
    </source>
</reference>
<comment type="similarity">
    <text evidence="1">Belongs to the ner transcriptional regulatory family.</text>
</comment>
<evidence type="ECO:0000256" key="2">
    <source>
        <dbReference type="ARBA" id="ARBA00023015"/>
    </source>
</evidence>
<evidence type="ECO:0000313" key="6">
    <source>
        <dbReference type="EMBL" id="MDA5623859.1"/>
    </source>
</evidence>
<sequence length="88" mass="9948">MSVLEEPKKTAVDWHRADILAALRKKGWSLRSLAAEGNVSYNTLKSALDKSYPKMERLIANAIGVPPEIIWAGRTTERNRRPVLTNKF</sequence>
<evidence type="ECO:0000313" key="7">
    <source>
        <dbReference type="Proteomes" id="UP001145481"/>
    </source>
</evidence>
<dbReference type="Pfam" id="PF13693">
    <property type="entry name" value="HTH_35"/>
    <property type="match status" value="1"/>
</dbReference>
<comment type="caution">
    <text evidence="6">The sequence shown here is derived from an EMBL/GenBank/DDBJ whole genome shotgun (WGS) entry which is preliminary data.</text>
</comment>
<dbReference type="Proteomes" id="UP001145481">
    <property type="component" value="Unassembled WGS sequence"/>
</dbReference>
<dbReference type="InterPro" id="IPR010982">
    <property type="entry name" value="Lambda_DNA-bd_dom_sf"/>
</dbReference>
<keyword evidence="3" id="KW-0238">DNA-binding</keyword>
<proteinExistence type="inferred from homology"/>